<comment type="function">
    <text evidence="8">Probably involved in the RNA silencing pathway and required for the generation of small interfering RNAs (siRNAs).</text>
</comment>
<evidence type="ECO:0000256" key="5">
    <source>
        <dbReference type="ARBA" id="ARBA00022884"/>
    </source>
</evidence>
<comment type="similarity">
    <text evidence="1 8">Belongs to the RdRP family.</text>
</comment>
<gene>
    <name evidence="11" type="ORF">GUJ93_ZPchr0008g14107</name>
</gene>
<keyword evidence="4 8" id="KW-0548">Nucleotidyltransferase</keyword>
<evidence type="ECO:0000256" key="1">
    <source>
        <dbReference type="ARBA" id="ARBA00005762"/>
    </source>
</evidence>
<evidence type="ECO:0000256" key="4">
    <source>
        <dbReference type="ARBA" id="ARBA00022695"/>
    </source>
</evidence>
<dbReference type="Proteomes" id="UP000729402">
    <property type="component" value="Unassembled WGS sequence"/>
</dbReference>
<feature type="domain" description="RDRP C-terminal head" evidence="10">
    <location>
        <begin position="473"/>
        <end position="595"/>
    </location>
</feature>
<dbReference type="AlphaFoldDB" id="A0A8J5RUC0"/>
<dbReference type="GO" id="GO:0030422">
    <property type="term" value="P:siRNA processing"/>
    <property type="evidence" value="ECO:0007669"/>
    <property type="project" value="TreeGrafter"/>
</dbReference>
<evidence type="ECO:0000256" key="2">
    <source>
        <dbReference type="ARBA" id="ARBA00022484"/>
    </source>
</evidence>
<comment type="catalytic activity">
    <reaction evidence="7 8">
        <text>RNA(n) + a ribonucleoside 5'-triphosphate = RNA(n+1) + diphosphate</text>
        <dbReference type="Rhea" id="RHEA:21248"/>
        <dbReference type="Rhea" id="RHEA-COMP:14527"/>
        <dbReference type="Rhea" id="RHEA-COMP:17342"/>
        <dbReference type="ChEBI" id="CHEBI:33019"/>
        <dbReference type="ChEBI" id="CHEBI:61557"/>
        <dbReference type="ChEBI" id="CHEBI:140395"/>
        <dbReference type="EC" id="2.7.7.48"/>
    </reaction>
</comment>
<feature type="domain" description="RDRP core" evidence="9">
    <location>
        <begin position="31"/>
        <end position="452"/>
    </location>
</feature>
<comment type="caution">
    <text evidence="11">The sequence shown here is derived from an EMBL/GenBank/DDBJ whole genome shotgun (WGS) entry which is preliminary data.</text>
</comment>
<evidence type="ECO:0000256" key="7">
    <source>
        <dbReference type="ARBA" id="ARBA00048744"/>
    </source>
</evidence>
<dbReference type="EC" id="2.7.7.48" evidence="8"/>
<dbReference type="GO" id="GO:0003723">
    <property type="term" value="F:RNA binding"/>
    <property type="evidence" value="ECO:0007669"/>
    <property type="project" value="UniProtKB-KW"/>
</dbReference>
<evidence type="ECO:0000256" key="8">
    <source>
        <dbReference type="RuleBase" id="RU363098"/>
    </source>
</evidence>
<reference evidence="11" key="1">
    <citation type="journal article" date="2021" name="bioRxiv">
        <title>Whole Genome Assembly and Annotation of Northern Wild Rice, Zizania palustris L., Supports a Whole Genome Duplication in the Zizania Genus.</title>
        <authorList>
            <person name="Haas M."/>
            <person name="Kono T."/>
            <person name="Macchietto M."/>
            <person name="Millas R."/>
            <person name="McGilp L."/>
            <person name="Shao M."/>
            <person name="Duquette J."/>
            <person name="Hirsch C.N."/>
            <person name="Kimball J."/>
        </authorList>
    </citation>
    <scope>NUCLEOTIDE SEQUENCE</scope>
    <source>
        <tissue evidence="11">Fresh leaf tissue</tissue>
    </source>
</reference>
<dbReference type="OrthoDB" id="6513042at2759"/>
<dbReference type="InterPro" id="IPR057596">
    <property type="entry name" value="RDRP_core"/>
</dbReference>
<evidence type="ECO:0000259" key="9">
    <source>
        <dbReference type="Pfam" id="PF05183"/>
    </source>
</evidence>
<name>A0A8J5RUC0_ZIZPA</name>
<keyword evidence="5 8" id="KW-0694">RNA-binding</keyword>
<evidence type="ECO:0000313" key="12">
    <source>
        <dbReference type="Proteomes" id="UP000729402"/>
    </source>
</evidence>
<dbReference type="GO" id="GO:0003968">
    <property type="term" value="F:RNA-directed RNA polymerase activity"/>
    <property type="evidence" value="ECO:0007669"/>
    <property type="project" value="UniProtKB-KW"/>
</dbReference>
<dbReference type="InterPro" id="IPR007855">
    <property type="entry name" value="RDRP"/>
</dbReference>
<evidence type="ECO:0000313" key="11">
    <source>
        <dbReference type="EMBL" id="KAG8045591.1"/>
    </source>
</evidence>
<dbReference type="PANTHER" id="PTHR23079:SF55">
    <property type="entry name" value="RNA-DIRECTED RNA POLYMERASE"/>
    <property type="match status" value="1"/>
</dbReference>
<protein>
    <recommendedName>
        <fullName evidence="8">RNA-dependent RNA polymerase</fullName>
        <ecNumber evidence="8">2.7.7.48</ecNumber>
    </recommendedName>
</protein>
<evidence type="ECO:0000256" key="6">
    <source>
        <dbReference type="ARBA" id="ARBA00023158"/>
    </source>
</evidence>
<dbReference type="EMBL" id="JAAALK010000290">
    <property type="protein sequence ID" value="KAG8045591.1"/>
    <property type="molecule type" value="Genomic_DNA"/>
</dbReference>
<sequence length="606" mass="69189">MWANNALSDIVAYDECETMMRPNSSKRHRSLTTEHPLLTQFRLFYNGSAVKGTVLVDRQLSPGTILIRPSMIKIKTDPELSSVQPVNSSEIVSARNAKRRLSGVQSVNSFEIVSTSNRPRRTLTSRYLIALLHHGGVPEEYFMELLQNAIEGAENARYDYEDALKIAFSYADMEDSMSARMILSGIPLEETYLQSRLAFMARQERKGIKQGKIPIDECYYLMGTTDPTGTLRPNEVCVILEKGQLSGDVLVYKHPGLHFGDIHVLKATYIRDLEKDYVGYSKYAILFPTSGQRSLADEMANSDFDGDMYWVSNNPKLLEHYKPSEPWVQTITPKKTNQMGPQDIDESKLERLLFHEFLKARFTPSYALSKAADSWLVFMDRLLTCPLDEGEEKLIQDKIIKLVDLYYFALDAPKTGNKVNIGSDLKVNKYPHFMGRSSSYHSTSILGKIYDKAVDVESLQSDNVQPAEISFLPCFAEREAPPTIKHIWQQRYEEYLADSKLLCGINDKEQKNTKFEELYEKYKHMLYYAPEFEQTARVPDEVFTEACVIYQLVYEKARSAKAATSCCFAWKVAGRALCHFYVLKNAGDTALCSLAFIRKIIKKDRR</sequence>
<keyword evidence="3 8" id="KW-0808">Transferase</keyword>
<accession>A0A8J5RUC0</accession>
<keyword evidence="12" id="KW-1185">Reference proteome</keyword>
<reference evidence="11" key="2">
    <citation type="submission" date="2021-02" db="EMBL/GenBank/DDBJ databases">
        <authorList>
            <person name="Kimball J.A."/>
            <person name="Haas M.W."/>
            <person name="Macchietto M."/>
            <person name="Kono T."/>
            <person name="Duquette J."/>
            <person name="Shao M."/>
        </authorList>
    </citation>
    <scope>NUCLEOTIDE SEQUENCE</scope>
    <source>
        <tissue evidence="11">Fresh leaf tissue</tissue>
    </source>
</reference>
<keyword evidence="6 8" id="KW-0943">RNA-mediated gene silencing</keyword>
<keyword evidence="2 8" id="KW-0696">RNA-directed RNA polymerase</keyword>
<dbReference type="Pfam" id="PF05183">
    <property type="entry name" value="RdRP"/>
    <property type="match status" value="1"/>
</dbReference>
<evidence type="ECO:0000259" key="10">
    <source>
        <dbReference type="Pfam" id="PF26253"/>
    </source>
</evidence>
<dbReference type="InterPro" id="IPR058752">
    <property type="entry name" value="RDRP_C_head"/>
</dbReference>
<dbReference type="GO" id="GO:0031380">
    <property type="term" value="C:nuclear RNA-directed RNA polymerase complex"/>
    <property type="evidence" value="ECO:0007669"/>
    <property type="project" value="TreeGrafter"/>
</dbReference>
<dbReference type="Pfam" id="PF26253">
    <property type="entry name" value="RdRP_head"/>
    <property type="match status" value="1"/>
</dbReference>
<dbReference type="PANTHER" id="PTHR23079">
    <property type="entry name" value="RNA-DEPENDENT RNA POLYMERASE"/>
    <property type="match status" value="1"/>
</dbReference>
<proteinExistence type="inferred from homology"/>
<evidence type="ECO:0000256" key="3">
    <source>
        <dbReference type="ARBA" id="ARBA00022679"/>
    </source>
</evidence>
<organism evidence="11 12">
    <name type="scientific">Zizania palustris</name>
    <name type="common">Northern wild rice</name>
    <dbReference type="NCBI Taxonomy" id="103762"/>
    <lineage>
        <taxon>Eukaryota</taxon>
        <taxon>Viridiplantae</taxon>
        <taxon>Streptophyta</taxon>
        <taxon>Embryophyta</taxon>
        <taxon>Tracheophyta</taxon>
        <taxon>Spermatophyta</taxon>
        <taxon>Magnoliopsida</taxon>
        <taxon>Liliopsida</taxon>
        <taxon>Poales</taxon>
        <taxon>Poaceae</taxon>
        <taxon>BOP clade</taxon>
        <taxon>Oryzoideae</taxon>
        <taxon>Oryzeae</taxon>
        <taxon>Zizaniinae</taxon>
        <taxon>Zizania</taxon>
    </lineage>
</organism>